<organism evidence="4 5">
    <name type="scientific">Sphingobacterium bambusae</name>
    <dbReference type="NCBI Taxonomy" id="662858"/>
    <lineage>
        <taxon>Bacteria</taxon>
        <taxon>Pseudomonadati</taxon>
        <taxon>Bacteroidota</taxon>
        <taxon>Sphingobacteriia</taxon>
        <taxon>Sphingobacteriales</taxon>
        <taxon>Sphingobacteriaceae</taxon>
        <taxon>Sphingobacterium</taxon>
    </lineage>
</organism>
<dbReference type="InterPro" id="IPR014189">
    <property type="entry name" value="Quinone_OxRdtase_PIG3"/>
</dbReference>
<keyword evidence="2" id="KW-0560">Oxidoreductase</keyword>
<dbReference type="SUPFAM" id="SSF51735">
    <property type="entry name" value="NAD(P)-binding Rossmann-fold domains"/>
    <property type="match status" value="1"/>
</dbReference>
<accession>A0ABW6BKD5</accession>
<dbReference type="RefSeq" id="WP_320184547.1">
    <property type="nucleotide sequence ID" value="NZ_CP138332.1"/>
</dbReference>
<dbReference type="Pfam" id="PF00107">
    <property type="entry name" value="ADH_zinc_N"/>
    <property type="match status" value="1"/>
</dbReference>
<feature type="domain" description="Enoyl reductase (ER)" evidence="3">
    <location>
        <begin position="10"/>
        <end position="319"/>
    </location>
</feature>
<keyword evidence="1" id="KW-0521">NADP</keyword>
<dbReference type="InterPro" id="IPR002364">
    <property type="entry name" value="Quin_OxRdtase/zeta-crystal_CS"/>
</dbReference>
<dbReference type="CDD" id="cd05276">
    <property type="entry name" value="p53_inducible_oxidoreductase"/>
    <property type="match status" value="1"/>
</dbReference>
<dbReference type="InterPro" id="IPR011032">
    <property type="entry name" value="GroES-like_sf"/>
</dbReference>
<evidence type="ECO:0000256" key="2">
    <source>
        <dbReference type="ARBA" id="ARBA00023002"/>
    </source>
</evidence>
<name>A0ABW6BKD5_9SPHI</name>
<dbReference type="InterPro" id="IPR013149">
    <property type="entry name" value="ADH-like_C"/>
</dbReference>
<dbReference type="Gene3D" id="3.90.180.10">
    <property type="entry name" value="Medium-chain alcohol dehydrogenases, catalytic domain"/>
    <property type="match status" value="1"/>
</dbReference>
<dbReference type="Proteomes" id="UP001597525">
    <property type="component" value="Unassembled WGS sequence"/>
</dbReference>
<evidence type="ECO:0000259" key="3">
    <source>
        <dbReference type="SMART" id="SM00829"/>
    </source>
</evidence>
<evidence type="ECO:0000313" key="4">
    <source>
        <dbReference type="EMBL" id="MFD2969058.1"/>
    </source>
</evidence>
<gene>
    <name evidence="4" type="ORF">ACFS7Y_16815</name>
</gene>
<dbReference type="PANTHER" id="PTHR48106:SF8">
    <property type="entry name" value="OS02G0805600 PROTEIN"/>
    <property type="match status" value="1"/>
</dbReference>
<dbReference type="Gene3D" id="3.40.50.720">
    <property type="entry name" value="NAD(P)-binding Rossmann-like Domain"/>
    <property type="match status" value="1"/>
</dbReference>
<dbReference type="InterPro" id="IPR036291">
    <property type="entry name" value="NAD(P)-bd_dom_sf"/>
</dbReference>
<dbReference type="EMBL" id="JBHUPB010000011">
    <property type="protein sequence ID" value="MFD2969058.1"/>
    <property type="molecule type" value="Genomic_DNA"/>
</dbReference>
<evidence type="ECO:0000313" key="5">
    <source>
        <dbReference type="Proteomes" id="UP001597525"/>
    </source>
</evidence>
<reference evidence="5" key="1">
    <citation type="journal article" date="2019" name="Int. J. Syst. Evol. Microbiol.">
        <title>The Global Catalogue of Microorganisms (GCM) 10K type strain sequencing project: providing services to taxonomists for standard genome sequencing and annotation.</title>
        <authorList>
            <consortium name="The Broad Institute Genomics Platform"/>
            <consortium name="The Broad Institute Genome Sequencing Center for Infectious Disease"/>
            <person name="Wu L."/>
            <person name="Ma J."/>
        </authorList>
    </citation>
    <scope>NUCLEOTIDE SEQUENCE [LARGE SCALE GENOMIC DNA]</scope>
    <source>
        <strain evidence="5">KCTC 22814</strain>
    </source>
</reference>
<dbReference type="SUPFAM" id="SSF50129">
    <property type="entry name" value="GroES-like"/>
    <property type="match status" value="1"/>
</dbReference>
<dbReference type="NCBIfam" id="TIGR02824">
    <property type="entry name" value="quinone_pig3"/>
    <property type="match status" value="1"/>
</dbReference>
<protein>
    <submittedName>
        <fullName evidence="4">NAD(P)H-quinone oxidoreductase</fullName>
    </submittedName>
</protein>
<dbReference type="InterPro" id="IPR020843">
    <property type="entry name" value="ER"/>
</dbReference>
<dbReference type="Pfam" id="PF08240">
    <property type="entry name" value="ADH_N"/>
    <property type="match status" value="1"/>
</dbReference>
<dbReference type="InterPro" id="IPR013154">
    <property type="entry name" value="ADH-like_N"/>
</dbReference>
<dbReference type="PROSITE" id="PS01162">
    <property type="entry name" value="QOR_ZETA_CRYSTAL"/>
    <property type="match status" value="1"/>
</dbReference>
<dbReference type="PANTHER" id="PTHR48106">
    <property type="entry name" value="QUINONE OXIDOREDUCTASE PIG3-RELATED"/>
    <property type="match status" value="1"/>
</dbReference>
<evidence type="ECO:0000256" key="1">
    <source>
        <dbReference type="ARBA" id="ARBA00022857"/>
    </source>
</evidence>
<comment type="caution">
    <text evidence="4">The sequence shown here is derived from an EMBL/GenBank/DDBJ whole genome shotgun (WGS) entry which is preliminary data.</text>
</comment>
<proteinExistence type="predicted"/>
<keyword evidence="5" id="KW-1185">Reference proteome</keyword>
<sequence>MKAVVITAFGEADVLRVESRGRPTISESQVLIGVKAAGINRPDVFQRKGHYPAPPDVVQDIPGLEVAGVVMEVGAEVSRWAEGDEICCLIAGAGYAEFVAVEADCCLPIPKGLSFAEAASLPETIFTVWDNVFRRGALKRGEHLLVHGGSGGIGSTAIQLAKACGAQVSATSGSAEKCAYCASLGADRVINYKEEDFAELLQATGVDVILDSIAGDYFEKNVSLLQPDGRLVHINAMKGKQVSLDILKLMQKRLILTGSTLRSRDLAFKAQLTREVQEFIWPLVGGAFKPQVYKTFPYTEAAEAHQLLENGDFLGKLVLLF</sequence>
<dbReference type="SMART" id="SM00829">
    <property type="entry name" value="PKS_ER"/>
    <property type="match status" value="1"/>
</dbReference>